<evidence type="ECO:0000256" key="1">
    <source>
        <dbReference type="ARBA" id="ARBA00022574"/>
    </source>
</evidence>
<gene>
    <name evidence="3" type="ORF">EJ02DRAFT_453914</name>
</gene>
<accession>A0A6A5SRV2</accession>
<feature type="non-terminal residue" evidence="3">
    <location>
        <position position="97"/>
    </location>
</feature>
<keyword evidence="1" id="KW-0853">WD repeat</keyword>
<evidence type="ECO:0000313" key="4">
    <source>
        <dbReference type="Proteomes" id="UP000800038"/>
    </source>
</evidence>
<sequence>MTFEDNTNSCSAVAFSSHEQLIASGSSNGTIEVRDLSTISYHTRVAEERERIIAIVSSPNDRLFATIHRNTIRVWDSTSGTCIRTLQSHGEGTWIKA</sequence>
<keyword evidence="4" id="KW-1185">Reference proteome</keyword>
<dbReference type="InterPro" id="IPR015943">
    <property type="entry name" value="WD40/YVTN_repeat-like_dom_sf"/>
</dbReference>
<organism evidence="3 4">
    <name type="scientific">Clathrospora elynae</name>
    <dbReference type="NCBI Taxonomy" id="706981"/>
    <lineage>
        <taxon>Eukaryota</taxon>
        <taxon>Fungi</taxon>
        <taxon>Dikarya</taxon>
        <taxon>Ascomycota</taxon>
        <taxon>Pezizomycotina</taxon>
        <taxon>Dothideomycetes</taxon>
        <taxon>Pleosporomycetidae</taxon>
        <taxon>Pleosporales</taxon>
        <taxon>Diademaceae</taxon>
        <taxon>Clathrospora</taxon>
    </lineage>
</organism>
<evidence type="ECO:0000256" key="2">
    <source>
        <dbReference type="ARBA" id="ARBA00022737"/>
    </source>
</evidence>
<dbReference type="SUPFAM" id="SSF50978">
    <property type="entry name" value="WD40 repeat-like"/>
    <property type="match status" value="1"/>
</dbReference>
<dbReference type="Pfam" id="PF00400">
    <property type="entry name" value="WD40"/>
    <property type="match status" value="1"/>
</dbReference>
<dbReference type="EMBL" id="ML976031">
    <property type="protein sequence ID" value="KAF1942823.1"/>
    <property type="molecule type" value="Genomic_DNA"/>
</dbReference>
<dbReference type="AlphaFoldDB" id="A0A6A5SRV2"/>
<reference evidence="3" key="1">
    <citation type="journal article" date="2020" name="Stud. Mycol.">
        <title>101 Dothideomycetes genomes: a test case for predicting lifestyles and emergence of pathogens.</title>
        <authorList>
            <person name="Haridas S."/>
            <person name="Albert R."/>
            <person name="Binder M."/>
            <person name="Bloem J."/>
            <person name="Labutti K."/>
            <person name="Salamov A."/>
            <person name="Andreopoulos B."/>
            <person name="Baker S."/>
            <person name="Barry K."/>
            <person name="Bills G."/>
            <person name="Bluhm B."/>
            <person name="Cannon C."/>
            <person name="Castanera R."/>
            <person name="Culley D."/>
            <person name="Daum C."/>
            <person name="Ezra D."/>
            <person name="Gonzalez J."/>
            <person name="Henrissat B."/>
            <person name="Kuo A."/>
            <person name="Liang C."/>
            <person name="Lipzen A."/>
            <person name="Lutzoni F."/>
            <person name="Magnuson J."/>
            <person name="Mondo S."/>
            <person name="Nolan M."/>
            <person name="Ohm R."/>
            <person name="Pangilinan J."/>
            <person name="Park H.-J."/>
            <person name="Ramirez L."/>
            <person name="Alfaro M."/>
            <person name="Sun H."/>
            <person name="Tritt A."/>
            <person name="Yoshinaga Y."/>
            <person name="Zwiers L.-H."/>
            <person name="Turgeon B."/>
            <person name="Goodwin S."/>
            <person name="Spatafora J."/>
            <person name="Crous P."/>
            <person name="Grigoriev I."/>
        </authorList>
    </citation>
    <scope>NUCLEOTIDE SEQUENCE</scope>
    <source>
        <strain evidence="3">CBS 161.51</strain>
    </source>
</reference>
<keyword evidence="2" id="KW-0677">Repeat</keyword>
<protein>
    <submittedName>
        <fullName evidence="3">Uncharacterized protein</fullName>
    </submittedName>
</protein>
<dbReference type="Gene3D" id="2.130.10.10">
    <property type="entry name" value="YVTN repeat-like/Quinoprotein amine dehydrogenase"/>
    <property type="match status" value="1"/>
</dbReference>
<evidence type="ECO:0000313" key="3">
    <source>
        <dbReference type="EMBL" id="KAF1942823.1"/>
    </source>
</evidence>
<name>A0A6A5SRV2_9PLEO</name>
<dbReference type="OrthoDB" id="538223at2759"/>
<dbReference type="Proteomes" id="UP000800038">
    <property type="component" value="Unassembled WGS sequence"/>
</dbReference>
<dbReference type="InterPro" id="IPR036322">
    <property type="entry name" value="WD40_repeat_dom_sf"/>
</dbReference>
<dbReference type="PANTHER" id="PTHR19848:SF8">
    <property type="entry name" value="F-BOX AND WD REPEAT DOMAIN CONTAINING 7"/>
    <property type="match status" value="1"/>
</dbReference>
<dbReference type="InterPro" id="IPR001680">
    <property type="entry name" value="WD40_rpt"/>
</dbReference>
<proteinExistence type="predicted"/>
<dbReference type="PANTHER" id="PTHR19848">
    <property type="entry name" value="WD40 REPEAT PROTEIN"/>
    <property type="match status" value="1"/>
</dbReference>